<sequence>MDEYVPPRYTIELWHRGKTKVADITRLCQDLDWSMTRNGVESLDFNMSMPDWEEKCRRIGENPNTILKPWVSDIRVKRNGEYLFGAVVVEANRNLNTDNARVLVQCDGYLNLIDARYLNGRWKGIEATDIAWDIIQEVQNRPNGDVGITRGSRQYRTGIRRDRMDDWEDINAKDALVSLTNLQDGKFDFRFTYDRKFETFQTLGNERPDVTVHYPDDGLGIGAIRMELPQSGANLYNNIIGKASGMGEETIRYSAEDVLSQQEFILREKVQLYNSIKNLSTLAGHCEADVAVMSRLVDLPRVTVRGTQFDLNNIGVGDRIVVEQSKYSSCPLSGYYRIEQISVKVDENMSEEITLTLDNYDL</sequence>
<name>A0A8S5P2K3_9CAUD</name>
<reference evidence="1" key="1">
    <citation type="journal article" date="2021" name="Proc. Natl. Acad. Sci. U.S.A.">
        <title>A Catalog of Tens of Thousands of Viruses from Human Metagenomes Reveals Hidden Associations with Chronic Diseases.</title>
        <authorList>
            <person name="Tisza M.J."/>
            <person name="Buck C.B."/>
        </authorList>
    </citation>
    <scope>NUCLEOTIDE SEQUENCE</scope>
    <source>
        <strain evidence="1">Ctg2r17</strain>
    </source>
</reference>
<evidence type="ECO:0000313" key="1">
    <source>
        <dbReference type="EMBL" id="DAE00476.1"/>
    </source>
</evidence>
<protein>
    <submittedName>
        <fullName evidence="1">ReqiPepy6 protein</fullName>
    </submittedName>
</protein>
<dbReference type="EMBL" id="BK015303">
    <property type="protein sequence ID" value="DAE00476.1"/>
    <property type="molecule type" value="Genomic_DNA"/>
</dbReference>
<accession>A0A8S5P2K3</accession>
<organism evidence="1">
    <name type="scientific">Siphoviridae sp. ctg2r17</name>
    <dbReference type="NCBI Taxonomy" id="2825601"/>
    <lineage>
        <taxon>Viruses</taxon>
        <taxon>Duplodnaviria</taxon>
        <taxon>Heunggongvirae</taxon>
        <taxon>Uroviricota</taxon>
        <taxon>Caudoviricetes</taxon>
    </lineage>
</organism>
<proteinExistence type="predicted"/>